<dbReference type="PROSITE" id="PS50902">
    <property type="entry name" value="FLAVODOXIN_LIKE"/>
    <property type="match status" value="1"/>
</dbReference>
<reference evidence="3 4" key="1">
    <citation type="submission" date="2018-04" db="EMBL/GenBank/DDBJ databases">
        <title>Pedobacter chongqingensis sp. nov., isolated from a rottenly hemp rope.</title>
        <authorList>
            <person name="Cai Y."/>
        </authorList>
    </citation>
    <scope>NUCLEOTIDE SEQUENCE [LARGE SCALE GENOMIC DNA]</scope>
    <source>
        <strain evidence="3 4">FJ4-8</strain>
    </source>
</reference>
<dbReference type="InterPro" id="IPR008254">
    <property type="entry name" value="Flavodoxin/NO_synth"/>
</dbReference>
<evidence type="ECO:0000313" key="4">
    <source>
        <dbReference type="Proteomes" id="UP000245647"/>
    </source>
</evidence>
<dbReference type="PROSITE" id="PS00201">
    <property type="entry name" value="FLAVODOXIN"/>
    <property type="match status" value="1"/>
</dbReference>
<dbReference type="PANTHER" id="PTHR38030:SF2">
    <property type="entry name" value="PROTOPORPHYRINOGEN IX DEHYDROGENASE [QUINONE]"/>
    <property type="match status" value="1"/>
</dbReference>
<protein>
    <submittedName>
        <fullName evidence="3">Flavodoxin</fullName>
    </submittedName>
</protein>
<dbReference type="InterPro" id="IPR052200">
    <property type="entry name" value="Protoporphyrinogen_IX_DH"/>
</dbReference>
<dbReference type="GO" id="GO:0010181">
    <property type="term" value="F:FMN binding"/>
    <property type="evidence" value="ECO:0007669"/>
    <property type="project" value="InterPro"/>
</dbReference>
<dbReference type="Pfam" id="PF12724">
    <property type="entry name" value="Flavodoxin_5"/>
    <property type="match status" value="1"/>
</dbReference>
<dbReference type="Gene3D" id="3.40.50.360">
    <property type="match status" value="1"/>
</dbReference>
<dbReference type="AlphaFoldDB" id="A0A2U2PC15"/>
<evidence type="ECO:0000256" key="1">
    <source>
        <dbReference type="ARBA" id="ARBA00001917"/>
    </source>
</evidence>
<evidence type="ECO:0000259" key="2">
    <source>
        <dbReference type="PROSITE" id="PS50902"/>
    </source>
</evidence>
<gene>
    <name evidence="3" type="ORF">DDR33_20635</name>
</gene>
<accession>A0A2U2PC15</accession>
<dbReference type="InterPro" id="IPR026816">
    <property type="entry name" value="Flavodoxin_dom"/>
</dbReference>
<dbReference type="SUPFAM" id="SSF52218">
    <property type="entry name" value="Flavoproteins"/>
    <property type="match status" value="1"/>
</dbReference>
<sequence length="168" mass="19240">MQKMKIAIVYWSKNGTTEKAANIIGEKLSENEVDLFDLQIDPDPNVSGHDMVIIGGPIYFGMMQNPVKMFCKHNEKLLLEKEIGLFICSISREQDEAQFENAFSVKIRNHSRANACLGGELIFEKLNFFEKLMVWKVAESHLEFHIDQLETDTFVEKLYAVIANYCTA</sequence>
<name>A0A2U2PC15_9SPHI</name>
<organism evidence="3 4">
    <name type="scientific">Pararcticibacter amylolyticus</name>
    <dbReference type="NCBI Taxonomy" id="2173175"/>
    <lineage>
        <taxon>Bacteria</taxon>
        <taxon>Pseudomonadati</taxon>
        <taxon>Bacteroidota</taxon>
        <taxon>Sphingobacteriia</taxon>
        <taxon>Sphingobacteriales</taxon>
        <taxon>Sphingobacteriaceae</taxon>
        <taxon>Pararcticibacter</taxon>
    </lineage>
</organism>
<comment type="caution">
    <text evidence="3">The sequence shown here is derived from an EMBL/GenBank/DDBJ whole genome shotgun (WGS) entry which is preliminary data.</text>
</comment>
<dbReference type="InterPro" id="IPR029039">
    <property type="entry name" value="Flavoprotein-like_sf"/>
</dbReference>
<dbReference type="GO" id="GO:0009055">
    <property type="term" value="F:electron transfer activity"/>
    <property type="evidence" value="ECO:0007669"/>
    <property type="project" value="InterPro"/>
</dbReference>
<comment type="cofactor">
    <cofactor evidence="1">
        <name>FMN</name>
        <dbReference type="ChEBI" id="CHEBI:58210"/>
    </cofactor>
</comment>
<dbReference type="GO" id="GO:0006783">
    <property type="term" value="P:heme biosynthetic process"/>
    <property type="evidence" value="ECO:0007669"/>
    <property type="project" value="TreeGrafter"/>
</dbReference>
<evidence type="ECO:0000313" key="3">
    <source>
        <dbReference type="EMBL" id="PWG78834.1"/>
    </source>
</evidence>
<dbReference type="InterPro" id="IPR001226">
    <property type="entry name" value="Flavodoxin_CS"/>
</dbReference>
<dbReference type="PANTHER" id="PTHR38030">
    <property type="entry name" value="PROTOPORPHYRINOGEN IX DEHYDROGENASE [MENAQUINONE]"/>
    <property type="match status" value="1"/>
</dbReference>
<dbReference type="GO" id="GO:0070819">
    <property type="term" value="F:menaquinone-dependent protoporphyrinogen oxidase activity"/>
    <property type="evidence" value="ECO:0007669"/>
    <property type="project" value="TreeGrafter"/>
</dbReference>
<keyword evidence="4" id="KW-1185">Reference proteome</keyword>
<proteinExistence type="predicted"/>
<feature type="domain" description="Flavodoxin-like" evidence="2">
    <location>
        <begin position="6"/>
        <end position="159"/>
    </location>
</feature>
<dbReference type="Proteomes" id="UP000245647">
    <property type="component" value="Unassembled WGS sequence"/>
</dbReference>
<dbReference type="EMBL" id="QEAS01000020">
    <property type="protein sequence ID" value="PWG78834.1"/>
    <property type="molecule type" value="Genomic_DNA"/>
</dbReference>